<accession>A0A060HM60</accession>
<organism evidence="1 2">
    <name type="scientific">Nitrososphaera viennensis EN76</name>
    <dbReference type="NCBI Taxonomy" id="926571"/>
    <lineage>
        <taxon>Archaea</taxon>
        <taxon>Nitrososphaerota</taxon>
        <taxon>Nitrososphaeria</taxon>
        <taxon>Nitrososphaerales</taxon>
        <taxon>Nitrososphaeraceae</taxon>
        <taxon>Nitrososphaera</taxon>
    </lineage>
</organism>
<dbReference type="RefSeq" id="WP_075053512.1">
    <property type="nucleotide sequence ID" value="NZ_CP007536.1"/>
</dbReference>
<sequence>MYPYRLDRNPYPSSPTPTLIDAKILGGKRHKEAKAAVLACFSDLHGKVAEGKATDKDFRLLTIIQDVGSGKTHLALHIKGLKEVEDRTVISYVDLTQISPRNMHSLYSAMLGGFTDEYIAQMRRAVVKHLLAKAEQSSTARKVFNYGFMDSITGKRLSDKAELLLNNELVPNYSALSETLSREFSPIEVAILKLVVEGKFRADAANVSTLEDIIASLAALASLNLRFLGRVTVFQLDEFDADRETTEFVKAVINAHVPAAALLLIFTPSSYDDISKANASVFDRLEKANYKVDLAGSNTYEEILDIIMEYIRFHDAGKCFTDDEERDLAAKVKVIYDEFPDFRNVRSMLNIMYHATENAGKREAPIIDEQAIDETIKNVYPGLRIRGSVMDVPISDFIKIRRSTSDVSVLESGVKDAVRNLVNYAHEVGAVAKPQKSNGSGVDIMFSDPYGTKVAITVVINRDHAKSFEQISNTLKTTGFVDKLVILTNANTTAGTNGSAVVTMDRCKMIDLIYFSNKYKNNEMMEDDSQRALMLAKSIRIC</sequence>
<keyword evidence="2" id="KW-1185">Reference proteome</keyword>
<dbReference type="InterPro" id="IPR027417">
    <property type="entry name" value="P-loop_NTPase"/>
</dbReference>
<dbReference type="GeneID" id="74945348"/>
<dbReference type="OrthoDB" id="7690at2157"/>
<evidence type="ECO:0000313" key="2">
    <source>
        <dbReference type="Proteomes" id="UP000027093"/>
    </source>
</evidence>
<dbReference type="KEGG" id="nvn:NVIE_000840"/>
<dbReference type="SUPFAM" id="SSF52540">
    <property type="entry name" value="P-loop containing nucleoside triphosphate hydrolases"/>
    <property type="match status" value="1"/>
</dbReference>
<dbReference type="AlphaFoldDB" id="A0A060HM60"/>
<dbReference type="Proteomes" id="UP000027093">
    <property type="component" value="Chromosome"/>
</dbReference>
<gene>
    <name evidence="1" type="ORF">NVIE_000840</name>
</gene>
<proteinExistence type="predicted"/>
<dbReference type="STRING" id="926571.NVIE_000840"/>
<protein>
    <recommendedName>
        <fullName evidence="3">KAP NTPase domain-containing protein</fullName>
    </recommendedName>
</protein>
<name>A0A060HM60_9ARCH</name>
<evidence type="ECO:0000313" key="1">
    <source>
        <dbReference type="EMBL" id="AIC14267.1"/>
    </source>
</evidence>
<reference evidence="1 2" key="1">
    <citation type="journal article" date="2014" name="Int. J. Syst. Evol. Microbiol.">
        <title>Nitrososphaera viennensis gen. nov., sp. nov., an aerobic and mesophilic, ammonia-oxidizing archaeon from soil and a member of the archaeal phylum Thaumarchaeota.</title>
        <authorList>
            <person name="Stieglmeier M."/>
            <person name="Klingl A."/>
            <person name="Alves R.J."/>
            <person name="Rittmann S.K."/>
            <person name="Melcher M."/>
            <person name="Leisch N."/>
            <person name="Schleper C."/>
        </authorList>
    </citation>
    <scope>NUCLEOTIDE SEQUENCE [LARGE SCALE GENOMIC DNA]</scope>
    <source>
        <strain evidence="1">EN76</strain>
    </source>
</reference>
<dbReference type="HOGENOM" id="CLU_502164_0_0_2"/>
<evidence type="ECO:0008006" key="3">
    <source>
        <dbReference type="Google" id="ProtNLM"/>
    </source>
</evidence>
<dbReference type="EMBL" id="CP007536">
    <property type="protein sequence ID" value="AIC14267.1"/>
    <property type="molecule type" value="Genomic_DNA"/>
</dbReference>